<protein>
    <submittedName>
        <fullName evidence="2">Uncharacterized protein</fullName>
    </submittedName>
</protein>
<evidence type="ECO:0000313" key="2">
    <source>
        <dbReference type="EMBL" id="ORY76559.1"/>
    </source>
</evidence>
<name>A0A1Y2EY79_9BASI</name>
<feature type="coiled-coil region" evidence="1">
    <location>
        <begin position="38"/>
        <end position="98"/>
    </location>
</feature>
<dbReference type="EMBL" id="MCGR01000034">
    <property type="protein sequence ID" value="ORY76559.1"/>
    <property type="molecule type" value="Genomic_DNA"/>
</dbReference>
<comment type="caution">
    <text evidence="2">The sequence shown here is derived from an EMBL/GenBank/DDBJ whole genome shotgun (WGS) entry which is preliminary data.</text>
</comment>
<evidence type="ECO:0000256" key="1">
    <source>
        <dbReference type="SAM" id="Coils"/>
    </source>
</evidence>
<dbReference type="Proteomes" id="UP000193467">
    <property type="component" value="Unassembled WGS sequence"/>
</dbReference>
<gene>
    <name evidence="2" type="ORF">BCR35DRAFT_305804</name>
</gene>
<feature type="coiled-coil region" evidence="1">
    <location>
        <begin position="323"/>
        <end position="350"/>
    </location>
</feature>
<reference evidence="2 3" key="1">
    <citation type="submission" date="2016-07" db="EMBL/GenBank/DDBJ databases">
        <title>Pervasive Adenine N6-methylation of Active Genes in Fungi.</title>
        <authorList>
            <consortium name="DOE Joint Genome Institute"/>
            <person name="Mondo S.J."/>
            <person name="Dannebaum R.O."/>
            <person name="Kuo R.C."/>
            <person name="Labutti K."/>
            <person name="Haridas S."/>
            <person name="Kuo A."/>
            <person name="Salamov A."/>
            <person name="Ahrendt S.R."/>
            <person name="Lipzen A."/>
            <person name="Sullivan W."/>
            <person name="Andreopoulos W.B."/>
            <person name="Clum A."/>
            <person name="Lindquist E."/>
            <person name="Daum C."/>
            <person name="Ramamoorthy G.K."/>
            <person name="Gryganskyi A."/>
            <person name="Culley D."/>
            <person name="Magnuson J.K."/>
            <person name="James T.Y."/>
            <person name="O'Malley M.A."/>
            <person name="Stajich J.E."/>
            <person name="Spatafora J.W."/>
            <person name="Visel A."/>
            <person name="Grigoriev I.V."/>
        </authorList>
    </citation>
    <scope>NUCLEOTIDE SEQUENCE [LARGE SCALE GENOMIC DNA]</scope>
    <source>
        <strain evidence="2 3">62-1032</strain>
    </source>
</reference>
<dbReference type="AlphaFoldDB" id="A0A1Y2EY79"/>
<accession>A0A1Y2EY79</accession>
<evidence type="ECO:0000313" key="3">
    <source>
        <dbReference type="Proteomes" id="UP000193467"/>
    </source>
</evidence>
<dbReference type="InParanoid" id="A0A1Y2EY79"/>
<sequence>MSNHGLNHGARYDVREKRSKEKIATDALRLQRREQRDIEEGRAVIGELEKRVVEAQKEKEQGKSTVGVGSEQVKKLTLELAEERRKVARLQVDLLSKRTQRDKEAARLIDVQEAPGRLRKSLESSHSSLGALLSSIEQRQTVLQQLIEGQKEALISLGMSEHAKRLTSDEGSLPLQAFQSSLDALLSKLSLAWSSNGGGGPKLSLSPSLLDDLGNLFPSNDDSPSSALSVTREAFGLAIPASAQLSTSGHDDSTTDTKRYLATETGCQHDGGTDMLARAQEQLIEEQRRVATAQACLLAVKQGKSSPLSSRASQPRRQGQDLISLLHKTSKDLNKTIKQLRDEQSELMKRFTMA</sequence>
<keyword evidence="3" id="KW-1185">Reference proteome</keyword>
<organism evidence="2 3">
    <name type="scientific">Leucosporidium creatinivorum</name>
    <dbReference type="NCBI Taxonomy" id="106004"/>
    <lineage>
        <taxon>Eukaryota</taxon>
        <taxon>Fungi</taxon>
        <taxon>Dikarya</taxon>
        <taxon>Basidiomycota</taxon>
        <taxon>Pucciniomycotina</taxon>
        <taxon>Microbotryomycetes</taxon>
        <taxon>Leucosporidiales</taxon>
        <taxon>Leucosporidium</taxon>
    </lineage>
</organism>
<proteinExistence type="predicted"/>
<keyword evidence="1" id="KW-0175">Coiled coil</keyword>